<comment type="caution">
    <text evidence="1">The sequence shown here is derived from an EMBL/GenBank/DDBJ whole genome shotgun (WGS) entry which is preliminary data.</text>
</comment>
<proteinExistence type="predicted"/>
<protein>
    <submittedName>
        <fullName evidence="1">Uncharacterized protein</fullName>
    </submittedName>
</protein>
<dbReference type="Proteomes" id="UP000256900">
    <property type="component" value="Unassembled WGS sequence"/>
</dbReference>
<organism evidence="1 2">
    <name type="scientific">Methylovirgula ligni</name>
    <dbReference type="NCBI Taxonomy" id="569860"/>
    <lineage>
        <taxon>Bacteria</taxon>
        <taxon>Pseudomonadati</taxon>
        <taxon>Pseudomonadota</taxon>
        <taxon>Alphaproteobacteria</taxon>
        <taxon>Hyphomicrobiales</taxon>
        <taxon>Beijerinckiaceae</taxon>
        <taxon>Methylovirgula</taxon>
    </lineage>
</organism>
<dbReference type="RefSeq" id="WP_115836027.1">
    <property type="nucleotide sequence ID" value="NZ_CP025086.1"/>
</dbReference>
<dbReference type="AlphaFoldDB" id="A0A3D9YZR8"/>
<sequence>MGEVTYFVALPFQRTEDGDLIAGDAIECITASRAVREAERLARLNAGAIAFSRTGDPAVAEFADAQILRQLGELPADLFEVVDEGEEFEKDDD</sequence>
<evidence type="ECO:0000313" key="2">
    <source>
        <dbReference type="Proteomes" id="UP000256900"/>
    </source>
</evidence>
<name>A0A3D9YZR8_9HYPH</name>
<evidence type="ECO:0000313" key="1">
    <source>
        <dbReference type="EMBL" id="REF87885.1"/>
    </source>
</evidence>
<dbReference type="EMBL" id="QUMO01000002">
    <property type="protein sequence ID" value="REF87885.1"/>
    <property type="molecule type" value="Genomic_DNA"/>
</dbReference>
<gene>
    <name evidence="1" type="ORF">DES32_1520</name>
</gene>
<reference evidence="1 2" key="1">
    <citation type="submission" date="2018-08" db="EMBL/GenBank/DDBJ databases">
        <title>Genomic Encyclopedia of Type Strains, Phase IV (KMG-IV): sequencing the most valuable type-strain genomes for metagenomic binning, comparative biology and taxonomic classification.</title>
        <authorList>
            <person name="Goeker M."/>
        </authorList>
    </citation>
    <scope>NUCLEOTIDE SEQUENCE [LARGE SCALE GENOMIC DNA]</scope>
    <source>
        <strain evidence="1 2">BW863</strain>
    </source>
</reference>
<keyword evidence="2" id="KW-1185">Reference proteome</keyword>
<dbReference type="OrthoDB" id="7220707at2"/>
<accession>A0A3D9YZR8</accession>